<comment type="caution">
    <text evidence="2">The sequence shown here is derived from an EMBL/GenBank/DDBJ whole genome shotgun (WGS) entry which is preliminary data.</text>
</comment>
<dbReference type="RefSeq" id="WP_228398679.1">
    <property type="nucleotide sequence ID" value="NZ_JADRCP010000003.1"/>
</dbReference>
<dbReference type="AlphaFoldDB" id="A0A9D7AJ36"/>
<dbReference type="EMBL" id="JADRCP010000003">
    <property type="protein sequence ID" value="MBK5177101.1"/>
    <property type="molecule type" value="Genomic_DNA"/>
</dbReference>
<dbReference type="EMBL" id="JADRCQ010000003">
    <property type="protein sequence ID" value="MBK5074005.1"/>
    <property type="molecule type" value="Genomic_DNA"/>
</dbReference>
<proteinExistence type="predicted"/>
<evidence type="ECO:0000313" key="2">
    <source>
        <dbReference type="EMBL" id="MBK5177101.1"/>
    </source>
</evidence>
<accession>A0A9D7AJ36</accession>
<evidence type="ECO:0000313" key="4">
    <source>
        <dbReference type="Proteomes" id="UP001296969"/>
    </source>
</evidence>
<dbReference type="Proteomes" id="UP000807542">
    <property type="component" value="Unassembled WGS sequence"/>
</dbReference>
<protein>
    <submittedName>
        <fullName evidence="2">Uncharacterized protein</fullName>
    </submittedName>
</protein>
<gene>
    <name evidence="2" type="ORF">I2492_12310</name>
    <name evidence="1" type="ORF">I2493_13395</name>
</gene>
<keyword evidence="4" id="KW-1185">Reference proteome</keyword>
<name>A0A9D7AJ36_9GAMM</name>
<dbReference type="Proteomes" id="UP001296969">
    <property type="component" value="Unassembled WGS sequence"/>
</dbReference>
<sequence length="62" mass="7001">MEIKSDIHKNRVITVGWVKFRELNHDLSGTNSLSFLDSPSMRGYNAASNFPDFIRDASDNKG</sequence>
<reference evidence="2 4" key="1">
    <citation type="submission" date="2020-11" db="EMBL/GenBank/DDBJ databases">
        <title>Insectihabitans protaetiae gen. nov. sp. nov. and Insectihabitans allomyrinae sp. nov., isolated from larvae of Protaetia brevitarsis seulensis and Allomyrina dichotoma, respectively.</title>
        <authorList>
            <person name="Lee S.D."/>
            <person name="Byeon Y.-S."/>
            <person name="Kim S.-M."/>
            <person name="Yang H.L."/>
            <person name="Kim I.S."/>
        </authorList>
    </citation>
    <scope>NUCLEOTIDE SEQUENCE</scope>
    <source>
        <strain evidence="2">CWB-B4</strain>
        <strain evidence="1 4">CWB-B43</strain>
    </source>
</reference>
<evidence type="ECO:0000313" key="1">
    <source>
        <dbReference type="EMBL" id="MBK5074005.1"/>
    </source>
</evidence>
<organism evidence="2 3">
    <name type="scientific">Limnobaculum xujianqingii</name>
    <dbReference type="NCBI Taxonomy" id="2738837"/>
    <lineage>
        <taxon>Bacteria</taxon>
        <taxon>Pseudomonadati</taxon>
        <taxon>Pseudomonadota</taxon>
        <taxon>Gammaproteobacteria</taxon>
        <taxon>Enterobacterales</taxon>
        <taxon>Budviciaceae</taxon>
        <taxon>Limnobaculum</taxon>
    </lineage>
</organism>
<evidence type="ECO:0000313" key="3">
    <source>
        <dbReference type="Proteomes" id="UP000807542"/>
    </source>
</evidence>